<evidence type="ECO:0000259" key="2">
    <source>
        <dbReference type="SMART" id="SM00456"/>
    </source>
</evidence>
<dbReference type="SMART" id="SM00456">
    <property type="entry name" value="WW"/>
    <property type="match status" value="1"/>
</dbReference>
<dbReference type="OrthoDB" id="2367685at2759"/>
<comment type="caution">
    <text evidence="3">The sequence shown here is derived from an EMBL/GenBank/DDBJ whole genome shotgun (WGS) entry which is preliminary data.</text>
</comment>
<feature type="region of interest" description="Disordered" evidence="1">
    <location>
        <begin position="22"/>
        <end position="54"/>
    </location>
</feature>
<dbReference type="Gene3D" id="2.20.70.10">
    <property type="match status" value="1"/>
</dbReference>
<organism evidence="3 4">
    <name type="scientific">Puccinia sorghi</name>
    <dbReference type="NCBI Taxonomy" id="27349"/>
    <lineage>
        <taxon>Eukaryota</taxon>
        <taxon>Fungi</taxon>
        <taxon>Dikarya</taxon>
        <taxon>Basidiomycota</taxon>
        <taxon>Pucciniomycotina</taxon>
        <taxon>Pucciniomycetes</taxon>
        <taxon>Pucciniales</taxon>
        <taxon>Pucciniaceae</taxon>
        <taxon>Puccinia</taxon>
    </lineage>
</organism>
<proteinExistence type="predicted"/>
<dbReference type="InterPro" id="IPR001202">
    <property type="entry name" value="WW_dom"/>
</dbReference>
<dbReference type="EMBL" id="LAVV01008113">
    <property type="protein sequence ID" value="KNZ53735.1"/>
    <property type="molecule type" value="Genomic_DNA"/>
</dbReference>
<gene>
    <name evidence="3" type="ORF">VP01_314g1</name>
</gene>
<evidence type="ECO:0000256" key="1">
    <source>
        <dbReference type="SAM" id="MobiDB-lite"/>
    </source>
</evidence>
<accession>A0A0L6V0R2</accession>
<feature type="compositionally biased region" description="Low complexity" evidence="1">
    <location>
        <begin position="27"/>
        <end position="41"/>
    </location>
</feature>
<evidence type="ECO:0000313" key="4">
    <source>
        <dbReference type="Proteomes" id="UP000037035"/>
    </source>
</evidence>
<dbReference type="InterPro" id="IPR036020">
    <property type="entry name" value="WW_dom_sf"/>
</dbReference>
<sequence length="241" mass="26279">MNIYSQQSYGLLHPVHPHSSIYPAGPSWPQQSQQIPQPSQSTAGPMNDSSLPPGWLKQWNPQYQTWFFVNTYAQPAISQWIHPAHSLPVPAGPPPMMGGGMAMSQLAPRLDRPAAPAASYGTAAPVAPAMERQVAFVPATQQPSSKGAGILAAGAGAMGGLALGGLLSHEWKEHQLRQHNHVEHEQQRENQAYNAGLEQAELQRDYALNHNNYHAFGDSADNFPYQEANLDLSYGDDGEWE</sequence>
<feature type="domain" description="WW" evidence="2">
    <location>
        <begin position="50"/>
        <end position="85"/>
    </location>
</feature>
<reference evidence="3 4" key="1">
    <citation type="submission" date="2015-08" db="EMBL/GenBank/DDBJ databases">
        <title>Next Generation Sequencing and Analysis of the Genome of Puccinia sorghi L Schw, the Causal Agent of Maize Common Rust.</title>
        <authorList>
            <person name="Rochi L."/>
            <person name="Burguener G."/>
            <person name="Darino M."/>
            <person name="Turjanski A."/>
            <person name="Kreff E."/>
            <person name="Dieguez M.J."/>
            <person name="Sacco F."/>
        </authorList>
    </citation>
    <scope>NUCLEOTIDE SEQUENCE [LARGE SCALE GENOMIC DNA]</scope>
    <source>
        <strain evidence="3 4">RO10H11247</strain>
    </source>
</reference>
<dbReference type="STRING" id="27349.A0A0L6V0R2"/>
<protein>
    <recommendedName>
        <fullName evidence="2">WW domain-containing protein</fullName>
    </recommendedName>
</protein>
<dbReference type="SUPFAM" id="SSF51045">
    <property type="entry name" value="WW domain"/>
    <property type="match status" value="1"/>
</dbReference>
<evidence type="ECO:0000313" key="3">
    <source>
        <dbReference type="EMBL" id="KNZ53735.1"/>
    </source>
</evidence>
<dbReference type="VEuPathDB" id="FungiDB:VP01_314g1"/>
<name>A0A0L6V0R2_9BASI</name>
<dbReference type="Proteomes" id="UP000037035">
    <property type="component" value="Unassembled WGS sequence"/>
</dbReference>
<dbReference type="AlphaFoldDB" id="A0A0L6V0R2"/>
<keyword evidence="4" id="KW-1185">Reference proteome</keyword>